<sequence length="122" mass="14267">MAAGENSDESRETRCRVAAMLYELRRGVADPNLNNDKGHWCPLSLSISLFLSALSNTPSKRSSDDPRKPTVTGSQRTEESSRRSREEEEKKSREKPTVKRQRRMNFKRKRKWMHKKRGERGY</sequence>
<dbReference type="Proteomes" id="UP001060085">
    <property type="component" value="Linkage Group LG06"/>
</dbReference>
<organism evidence="1 2">
    <name type="scientific">Catharanthus roseus</name>
    <name type="common">Madagascar periwinkle</name>
    <name type="synonym">Vinca rosea</name>
    <dbReference type="NCBI Taxonomy" id="4058"/>
    <lineage>
        <taxon>Eukaryota</taxon>
        <taxon>Viridiplantae</taxon>
        <taxon>Streptophyta</taxon>
        <taxon>Embryophyta</taxon>
        <taxon>Tracheophyta</taxon>
        <taxon>Spermatophyta</taxon>
        <taxon>Magnoliopsida</taxon>
        <taxon>eudicotyledons</taxon>
        <taxon>Gunneridae</taxon>
        <taxon>Pentapetalae</taxon>
        <taxon>asterids</taxon>
        <taxon>lamiids</taxon>
        <taxon>Gentianales</taxon>
        <taxon>Apocynaceae</taxon>
        <taxon>Rauvolfioideae</taxon>
        <taxon>Vinceae</taxon>
        <taxon>Catharanthinae</taxon>
        <taxon>Catharanthus</taxon>
    </lineage>
</organism>
<accession>A0ACC0AGB6</accession>
<gene>
    <name evidence="1" type="ORF">M9H77_28123</name>
</gene>
<evidence type="ECO:0000313" key="1">
    <source>
        <dbReference type="EMBL" id="KAI5659330.1"/>
    </source>
</evidence>
<evidence type="ECO:0000313" key="2">
    <source>
        <dbReference type="Proteomes" id="UP001060085"/>
    </source>
</evidence>
<reference evidence="2" key="1">
    <citation type="journal article" date="2023" name="Nat. Plants">
        <title>Single-cell RNA sequencing provides a high-resolution roadmap for understanding the multicellular compartmentation of specialized metabolism.</title>
        <authorList>
            <person name="Sun S."/>
            <person name="Shen X."/>
            <person name="Li Y."/>
            <person name="Li Y."/>
            <person name="Wang S."/>
            <person name="Li R."/>
            <person name="Zhang H."/>
            <person name="Shen G."/>
            <person name="Guo B."/>
            <person name="Wei J."/>
            <person name="Xu J."/>
            <person name="St-Pierre B."/>
            <person name="Chen S."/>
            <person name="Sun C."/>
        </authorList>
    </citation>
    <scope>NUCLEOTIDE SEQUENCE [LARGE SCALE GENOMIC DNA]</scope>
</reference>
<proteinExistence type="predicted"/>
<dbReference type="EMBL" id="CM044706">
    <property type="protein sequence ID" value="KAI5659330.1"/>
    <property type="molecule type" value="Genomic_DNA"/>
</dbReference>
<protein>
    <submittedName>
        <fullName evidence="1">Uncharacterized protein</fullName>
    </submittedName>
</protein>
<comment type="caution">
    <text evidence="1">The sequence shown here is derived from an EMBL/GenBank/DDBJ whole genome shotgun (WGS) entry which is preliminary data.</text>
</comment>
<name>A0ACC0AGB6_CATRO</name>
<keyword evidence="2" id="KW-1185">Reference proteome</keyword>